<evidence type="ECO:0000256" key="1">
    <source>
        <dbReference type="ARBA" id="ARBA00007879"/>
    </source>
</evidence>
<keyword evidence="4" id="KW-1185">Reference proteome</keyword>
<reference evidence="3 4" key="1">
    <citation type="submission" date="2024-01" db="EMBL/GenBank/DDBJ databases">
        <title>Genome assemblies of Stephania.</title>
        <authorList>
            <person name="Yang L."/>
        </authorList>
    </citation>
    <scope>NUCLEOTIDE SEQUENCE [LARGE SCALE GENOMIC DNA]</scope>
    <source>
        <strain evidence="3">JXDWG</strain>
        <tissue evidence="3">Leaf</tissue>
    </source>
</reference>
<dbReference type="InterPro" id="IPR044842">
    <property type="entry name" value="ALKBH9B/ALKBH10B-like"/>
</dbReference>
<dbReference type="EMBL" id="JBBNAG010000001">
    <property type="protein sequence ID" value="KAK9164883.1"/>
    <property type="molecule type" value="Genomic_DNA"/>
</dbReference>
<dbReference type="GO" id="GO:0003729">
    <property type="term" value="F:mRNA binding"/>
    <property type="evidence" value="ECO:0007669"/>
    <property type="project" value="InterPro"/>
</dbReference>
<dbReference type="Proteomes" id="UP001419268">
    <property type="component" value="Unassembled WGS sequence"/>
</dbReference>
<sequence length="452" mass="50596">MNKVLGVDVKSGDNLINLFSVLSEGFCEDCKFLLQNRLQNLHLNHTVEGKLEIRWFDSANQTGVTQEDRDSVIDEVENCESEHLYVNGGDDCNDDDDDDDGGGEFEEISLNDIDGEVFVSGVENKEKFDNLMGEGSLDLIGEESEQVRFSQVRRKKDFVHYEQFGWKKTNVLQGLELHTRVFNAEEQNMIVNYVYDLQRMGQAGKLRERTYSEPRKWMRGKGRVTIQFGCCYNYAVDKDGNPPGILREEQVDPLPSLFKSMIRRLVRWHVLPPTCIPNSCIVNIYDEGDCIPPHIDHHDFLRPFCTVSFLTECNILFGSSLKIAGPGEFSGPVKVALPVGSVLILNGNGADIAKHCVPAVPAKRISITFRKMDESKLPYKFQPDLELRGIQPIAKSLSLSKPSATSVVKEAASSSKQVVNHAAADEPAVNLFNLEDDFPALGSGSKPKPKRR</sequence>
<accession>A0AAP0L6W8</accession>
<evidence type="ECO:0000259" key="2">
    <source>
        <dbReference type="PROSITE" id="PS51471"/>
    </source>
</evidence>
<dbReference type="GO" id="GO:0006402">
    <property type="term" value="P:mRNA catabolic process"/>
    <property type="evidence" value="ECO:0007669"/>
    <property type="project" value="InterPro"/>
</dbReference>
<evidence type="ECO:0000313" key="3">
    <source>
        <dbReference type="EMBL" id="KAK9164883.1"/>
    </source>
</evidence>
<gene>
    <name evidence="3" type="ORF">Scep_000074</name>
</gene>
<dbReference type="InterPro" id="IPR027450">
    <property type="entry name" value="AlkB-like"/>
</dbReference>
<evidence type="ECO:0000313" key="4">
    <source>
        <dbReference type="Proteomes" id="UP001419268"/>
    </source>
</evidence>
<comment type="caution">
    <text evidence="3">The sequence shown here is derived from an EMBL/GenBank/DDBJ whole genome shotgun (WGS) entry which is preliminary data.</text>
</comment>
<dbReference type="SUPFAM" id="SSF51197">
    <property type="entry name" value="Clavaminate synthase-like"/>
    <property type="match status" value="1"/>
</dbReference>
<dbReference type="InterPro" id="IPR037151">
    <property type="entry name" value="AlkB-like_sf"/>
</dbReference>
<dbReference type="PANTHER" id="PTHR31447:SF1">
    <property type="entry name" value="OS06G0138200 PROTEIN"/>
    <property type="match status" value="1"/>
</dbReference>
<name>A0AAP0L6W8_9MAGN</name>
<protein>
    <recommendedName>
        <fullName evidence="2">Fe2OG dioxygenase domain-containing protein</fullName>
    </recommendedName>
</protein>
<comment type="similarity">
    <text evidence="1">Belongs to the alkB family.</text>
</comment>
<dbReference type="GO" id="GO:0032451">
    <property type="term" value="F:demethylase activity"/>
    <property type="evidence" value="ECO:0007669"/>
    <property type="project" value="InterPro"/>
</dbReference>
<dbReference type="Pfam" id="PF13532">
    <property type="entry name" value="2OG-FeII_Oxy_2"/>
    <property type="match status" value="1"/>
</dbReference>
<organism evidence="3 4">
    <name type="scientific">Stephania cephalantha</name>
    <dbReference type="NCBI Taxonomy" id="152367"/>
    <lineage>
        <taxon>Eukaryota</taxon>
        <taxon>Viridiplantae</taxon>
        <taxon>Streptophyta</taxon>
        <taxon>Embryophyta</taxon>
        <taxon>Tracheophyta</taxon>
        <taxon>Spermatophyta</taxon>
        <taxon>Magnoliopsida</taxon>
        <taxon>Ranunculales</taxon>
        <taxon>Menispermaceae</taxon>
        <taxon>Menispermoideae</taxon>
        <taxon>Cissampelideae</taxon>
        <taxon>Stephania</taxon>
    </lineage>
</organism>
<feature type="domain" description="Fe2OG dioxygenase" evidence="2">
    <location>
        <begin position="276"/>
        <end position="373"/>
    </location>
</feature>
<proteinExistence type="inferred from homology"/>
<dbReference type="PANTHER" id="PTHR31447">
    <property type="entry name" value="HYDROXYPROLINE-RICH GLYCOPROTEIN FAMILY PROTEIN-RELATED"/>
    <property type="match status" value="1"/>
</dbReference>
<dbReference type="InterPro" id="IPR005123">
    <property type="entry name" value="Oxoglu/Fe-dep_dioxygenase_dom"/>
</dbReference>
<dbReference type="PROSITE" id="PS51471">
    <property type="entry name" value="FE2OG_OXY"/>
    <property type="match status" value="1"/>
</dbReference>
<dbReference type="AlphaFoldDB" id="A0AAP0L6W8"/>
<dbReference type="Gene3D" id="2.60.120.590">
    <property type="entry name" value="Alpha-ketoglutarate-dependent dioxygenase AlkB-like"/>
    <property type="match status" value="1"/>
</dbReference>